<evidence type="ECO:0000256" key="5">
    <source>
        <dbReference type="ARBA" id="ARBA00023014"/>
    </source>
</evidence>
<dbReference type="NCBIfam" id="TIGR03904">
    <property type="entry name" value="SAM_YgiQ"/>
    <property type="match status" value="1"/>
</dbReference>
<evidence type="ECO:0000256" key="6">
    <source>
        <dbReference type="HAMAP-Rule" id="MF_01251"/>
    </source>
</evidence>
<reference evidence="8 9" key="1">
    <citation type="journal article" date="2013" name="Nature">
        <title>Anaerobic oxidation of methane coupled to nitrate reduction in a novel archaeal lineage.</title>
        <authorList>
            <person name="Haroon M.F."/>
            <person name="Hu S."/>
            <person name="Shi Y."/>
            <person name="Imelfort M."/>
            <person name="Keller J."/>
            <person name="Hugenholtz P."/>
            <person name="Yuan Z."/>
            <person name="Tyson G.W."/>
        </authorList>
    </citation>
    <scope>NUCLEOTIDE SEQUENCE [LARGE SCALE GENOMIC DNA]</scope>
    <source>
        <strain evidence="8 9">ANME-2d</strain>
    </source>
</reference>
<dbReference type="SFLD" id="SFLDS00029">
    <property type="entry name" value="Radical_SAM"/>
    <property type="match status" value="1"/>
</dbReference>
<keyword evidence="3 6" id="KW-0479">Metal-binding</keyword>
<gene>
    <name evidence="8" type="ORF">ANME2D_00989</name>
</gene>
<dbReference type="OrthoDB" id="358785at2157"/>
<dbReference type="GO" id="GO:0051539">
    <property type="term" value="F:4 iron, 4 sulfur cluster binding"/>
    <property type="evidence" value="ECO:0007669"/>
    <property type="project" value="UniProtKB-KW"/>
</dbReference>
<feature type="binding site" evidence="6">
    <location>
        <position position="310"/>
    </location>
    <ligand>
        <name>[4Fe-4S] cluster</name>
        <dbReference type="ChEBI" id="CHEBI:49883"/>
        <note>4Fe-4S-S-AdoMet</note>
    </ligand>
</feature>
<protein>
    <submittedName>
        <fullName evidence="8">Uncharacterized radical SAM protein YgiQ</fullName>
    </submittedName>
</protein>
<feature type="domain" description="Radical SAM core" evidence="7">
    <location>
        <begin position="296"/>
        <end position="564"/>
    </location>
</feature>
<dbReference type="InterPro" id="IPR058240">
    <property type="entry name" value="rSAM_sf"/>
</dbReference>
<dbReference type="PANTHER" id="PTHR32331">
    <property type="entry name" value="UPF0313 PROTEIN YGIQ"/>
    <property type="match status" value="1"/>
</dbReference>
<keyword evidence="5 6" id="KW-0411">Iron-sulfur</keyword>
<evidence type="ECO:0000256" key="1">
    <source>
        <dbReference type="ARBA" id="ARBA00022485"/>
    </source>
</evidence>
<dbReference type="GO" id="GO:0003824">
    <property type="term" value="F:catalytic activity"/>
    <property type="evidence" value="ECO:0007669"/>
    <property type="project" value="InterPro"/>
</dbReference>
<dbReference type="InterPro" id="IPR013704">
    <property type="entry name" value="UPF0313_N"/>
</dbReference>
<keyword evidence="2 6" id="KW-0949">S-adenosyl-L-methionine</keyword>
<dbReference type="InterPro" id="IPR024560">
    <property type="entry name" value="UPF0313_C"/>
</dbReference>
<dbReference type="Gene3D" id="3.80.30.20">
    <property type="entry name" value="tm_1862 like domain"/>
    <property type="match status" value="1"/>
</dbReference>
<comment type="cofactor">
    <cofactor evidence="6">
        <name>[4Fe-4S] cluster</name>
        <dbReference type="ChEBI" id="CHEBI:49883"/>
    </cofactor>
    <text evidence="6">Binds 1 [4Fe-4S] cluster. The cluster is coordinated with 3 cysteines and an exchangeable S-adenosyl-L-methionine.</text>
</comment>
<dbReference type="InterPro" id="IPR006638">
    <property type="entry name" value="Elp3/MiaA/NifB-like_rSAM"/>
</dbReference>
<dbReference type="SMART" id="SM00729">
    <property type="entry name" value="Elp3"/>
    <property type="match status" value="1"/>
</dbReference>
<comment type="similarity">
    <text evidence="6">Belongs to the UPF0313 family.</text>
</comment>
<dbReference type="GO" id="GO:0005506">
    <property type="term" value="F:iron ion binding"/>
    <property type="evidence" value="ECO:0007669"/>
    <property type="project" value="UniProtKB-UniRule"/>
</dbReference>
<dbReference type="InterPro" id="IPR007197">
    <property type="entry name" value="rSAM"/>
</dbReference>
<feature type="binding site" evidence="6">
    <location>
        <position position="314"/>
    </location>
    <ligand>
        <name>[4Fe-4S] cluster</name>
        <dbReference type="ChEBI" id="CHEBI:49883"/>
        <note>4Fe-4S-S-AdoMet</note>
    </ligand>
</feature>
<dbReference type="HAMAP" id="MF_01251">
    <property type="entry name" value="UPF0313"/>
    <property type="match status" value="1"/>
</dbReference>
<dbReference type="AlphaFoldDB" id="A0A062VB66"/>
<dbReference type="SUPFAM" id="SSF102114">
    <property type="entry name" value="Radical SAM enzymes"/>
    <property type="match status" value="1"/>
</dbReference>
<dbReference type="PATRIC" id="fig|1392998.3.peg.1154"/>
<dbReference type="RefSeq" id="WP_048089455.1">
    <property type="nucleotide sequence ID" value="NZ_JMIY01000002.1"/>
</dbReference>
<keyword evidence="4 6" id="KW-0408">Iron</keyword>
<evidence type="ECO:0000256" key="3">
    <source>
        <dbReference type="ARBA" id="ARBA00022723"/>
    </source>
</evidence>
<dbReference type="Pfam" id="PF11842">
    <property type="entry name" value="DUF3362"/>
    <property type="match status" value="1"/>
</dbReference>
<evidence type="ECO:0000259" key="7">
    <source>
        <dbReference type="PROSITE" id="PS51918"/>
    </source>
</evidence>
<dbReference type="PANTHER" id="PTHR32331:SF0">
    <property type="entry name" value="UPF0313 PROTEIN YGIQ"/>
    <property type="match status" value="1"/>
</dbReference>
<evidence type="ECO:0000256" key="4">
    <source>
        <dbReference type="ARBA" id="ARBA00023004"/>
    </source>
</evidence>
<name>A0A062VB66_9EURY</name>
<evidence type="ECO:0000313" key="9">
    <source>
        <dbReference type="Proteomes" id="UP000027153"/>
    </source>
</evidence>
<keyword evidence="1 6" id="KW-0004">4Fe-4S</keyword>
<accession>A0A062VB66</accession>
<dbReference type="InterPro" id="IPR023404">
    <property type="entry name" value="rSAM_horseshoe"/>
</dbReference>
<dbReference type="Proteomes" id="UP000027153">
    <property type="component" value="Unassembled WGS sequence"/>
</dbReference>
<feature type="binding site" evidence="6">
    <location>
        <position position="317"/>
    </location>
    <ligand>
        <name>[4Fe-4S] cluster</name>
        <dbReference type="ChEBI" id="CHEBI:49883"/>
        <note>4Fe-4S-S-AdoMet</note>
    </ligand>
</feature>
<proteinExistence type="inferred from homology"/>
<dbReference type="PROSITE" id="PS51918">
    <property type="entry name" value="RADICAL_SAM"/>
    <property type="match status" value="1"/>
</dbReference>
<dbReference type="EMBL" id="JMIY01000002">
    <property type="protein sequence ID" value="KCZ72560.1"/>
    <property type="molecule type" value="Genomic_DNA"/>
</dbReference>
<dbReference type="SFLD" id="SFLDG01082">
    <property type="entry name" value="B12-binding_domain_containing"/>
    <property type="match status" value="1"/>
</dbReference>
<dbReference type="Pfam" id="PF08497">
    <property type="entry name" value="Radical_SAM_N"/>
    <property type="match status" value="1"/>
</dbReference>
<organism evidence="8 9">
    <name type="scientific">Candidatus Methanoperedens nitratireducens</name>
    <dbReference type="NCBI Taxonomy" id="1392998"/>
    <lineage>
        <taxon>Archaea</taxon>
        <taxon>Methanobacteriati</taxon>
        <taxon>Methanobacteriota</taxon>
        <taxon>Stenosarchaea group</taxon>
        <taxon>Methanomicrobia</taxon>
        <taxon>Methanosarcinales</taxon>
        <taxon>ANME-2 cluster</taxon>
        <taxon>Candidatus Methanoperedentaceae</taxon>
        <taxon>Candidatus Methanoperedens</taxon>
    </lineage>
</organism>
<dbReference type="SFLD" id="SFLDG01069">
    <property type="entry name" value="UPF0313"/>
    <property type="match status" value="1"/>
</dbReference>
<comment type="caution">
    <text evidence="8">The sequence shown here is derived from an EMBL/GenBank/DDBJ whole genome shotgun (WGS) entry which is preliminary data.</text>
</comment>
<evidence type="ECO:0000313" key="8">
    <source>
        <dbReference type="EMBL" id="KCZ72560.1"/>
    </source>
</evidence>
<dbReference type="InterPro" id="IPR022946">
    <property type="entry name" value="UPF0313"/>
</dbReference>
<evidence type="ECO:0000256" key="2">
    <source>
        <dbReference type="ARBA" id="ARBA00022691"/>
    </source>
</evidence>
<keyword evidence="9" id="KW-1185">Reference proteome</keyword>
<sequence>MKNQLPLPMSLYEAEAQGIHEFDIILVTGDAYVDHPSFGTAVIGRVLQDAGFSVGIIAQPDWRSASDLNKLGKPGLFFGVTSGNVDSMVNNYTANLKKRSDDVYSPGGIPRRPDRAAIVYADKLHAIFPHTPIVLGGIEASLRRFAHYDYWSDSVRRSILADAPADMLVFGMGERQVIEIANRLSKGEDIKNITDVPGTVIKMEISRWRSIGHEDYVEIPGFTEISRDKTLYAKAFRLHYHEQDPVRGRPVAQPHPKTIIIQNKPAMPLSTQELDHIYELPYTRMPHPSYKEPIPALAPVKFSAISHRGCFASCSFCALTHHQGRIVQSRSIESIIREVKRMAQMPDFKGIVHDVGGPTANMYSMCCSKWNTRGACPDKICTHPLCSSLDTSHNHQVELLRRLRKVLGVKKVFIGSGIRYDLVLADSSDYLSELCAHHISGQLKIAPEHVSQHVTDIMRKPPGEVFEDFRKRFEAENKKLGKKQYLIPYFMSGHPGCALRDMVGLAEYIRDNNMYTEQVQDFTPTPMTASTCMYHTGIDPFTMKEIHVAKGREKRIQRALMQYKDKRNHGLVYEGLRTAGRTDLIGNEWNCLIRRR</sequence>